<dbReference type="RefSeq" id="WP_168485511.1">
    <property type="nucleotide sequence ID" value="NZ_JAAZSQ010000004.1"/>
</dbReference>
<proteinExistence type="predicted"/>
<dbReference type="EMBL" id="JAAZSQ010000004">
    <property type="protein sequence ID" value="NKX54162.1"/>
    <property type="molecule type" value="Genomic_DNA"/>
</dbReference>
<keyword evidence="4" id="KW-1185">Reference proteome</keyword>
<organism evidence="3 4">
    <name type="scientific">Arthrobacter mobilis</name>
    <dbReference type="NCBI Taxonomy" id="2724944"/>
    <lineage>
        <taxon>Bacteria</taxon>
        <taxon>Bacillati</taxon>
        <taxon>Actinomycetota</taxon>
        <taxon>Actinomycetes</taxon>
        <taxon>Micrococcales</taxon>
        <taxon>Micrococcaceae</taxon>
        <taxon>Arthrobacter</taxon>
    </lineage>
</organism>
<evidence type="ECO:0000259" key="2">
    <source>
        <dbReference type="Pfam" id="PF24837"/>
    </source>
</evidence>
<name>A0A7X6HBR2_9MICC</name>
<dbReference type="InterPro" id="IPR056303">
    <property type="entry name" value="AMIN-like"/>
</dbReference>
<gene>
    <name evidence="3" type="ORF">HGG74_06305</name>
</gene>
<reference evidence="3 4" key="1">
    <citation type="submission" date="2020-04" db="EMBL/GenBank/DDBJ databases">
        <title>Arthrobacter sp. nov.</title>
        <authorList>
            <person name="Liu S."/>
        </authorList>
    </citation>
    <scope>NUCLEOTIDE SEQUENCE [LARGE SCALE GENOMIC DNA]</scope>
    <source>
        <strain evidence="3 4">E918</strain>
    </source>
</reference>
<dbReference type="Pfam" id="PF24837">
    <property type="entry name" value="AMIN-like"/>
    <property type="match status" value="1"/>
</dbReference>
<evidence type="ECO:0000313" key="3">
    <source>
        <dbReference type="EMBL" id="NKX54162.1"/>
    </source>
</evidence>
<protein>
    <recommendedName>
        <fullName evidence="2">AMIN-like domain-containing protein</fullName>
    </recommendedName>
</protein>
<comment type="caution">
    <text evidence="3">The sequence shown here is derived from an EMBL/GenBank/DDBJ whole genome shotgun (WGS) entry which is preliminary data.</text>
</comment>
<dbReference type="AlphaFoldDB" id="A0A7X6HBR2"/>
<keyword evidence="1" id="KW-0732">Signal</keyword>
<evidence type="ECO:0000256" key="1">
    <source>
        <dbReference type="SAM" id="SignalP"/>
    </source>
</evidence>
<feature type="domain" description="AMIN-like" evidence="2">
    <location>
        <begin position="50"/>
        <end position="179"/>
    </location>
</feature>
<accession>A0A7X6HBR2</accession>
<sequence length="181" mass="19463">MKKLPAWLAVLLLVLGLGLVAPSTASAAPYCGITWGSQAKTKSLMVQSPIINVRSGRHACFDRLVVDLKGKAPGYTVRYVKTVHAEGSGKAIPLRGAADLSITVRAPAYNSAGKATYVPKNRKELVNLAGYRTFRQAAWGGSFEGVTTIGLGVRARLPFRVFTLKGQNNVSMLVIDVAHRW</sequence>
<evidence type="ECO:0000313" key="4">
    <source>
        <dbReference type="Proteomes" id="UP000544090"/>
    </source>
</evidence>
<feature type="chain" id="PRO_5030614760" description="AMIN-like domain-containing protein" evidence="1">
    <location>
        <begin position="28"/>
        <end position="181"/>
    </location>
</feature>
<feature type="signal peptide" evidence="1">
    <location>
        <begin position="1"/>
        <end position="27"/>
    </location>
</feature>
<dbReference type="Proteomes" id="UP000544090">
    <property type="component" value="Unassembled WGS sequence"/>
</dbReference>